<dbReference type="InterPro" id="IPR035979">
    <property type="entry name" value="RBD_domain_sf"/>
</dbReference>
<evidence type="ECO:0000259" key="4">
    <source>
        <dbReference type="PROSITE" id="PS50102"/>
    </source>
</evidence>
<name>A0A1I8GEM0_9PLAT</name>
<evidence type="ECO:0000256" key="3">
    <source>
        <dbReference type="PROSITE-ProRule" id="PRU00176"/>
    </source>
</evidence>
<evidence type="ECO:0000313" key="5">
    <source>
        <dbReference type="Proteomes" id="UP000095280"/>
    </source>
</evidence>
<dbReference type="AlphaFoldDB" id="A0A1I8GEM0"/>
<evidence type="ECO:0000313" key="6">
    <source>
        <dbReference type="WBParaSite" id="maker-uti_cns_0001762-snap-gene-0.2-mRNA-1"/>
    </source>
</evidence>
<protein>
    <submittedName>
        <fullName evidence="6">RRM domain-containing protein</fullName>
    </submittedName>
</protein>
<keyword evidence="2 3" id="KW-0694">RNA-binding</keyword>
<keyword evidence="1" id="KW-0677">Repeat</keyword>
<dbReference type="Gene3D" id="3.30.70.330">
    <property type="match status" value="2"/>
</dbReference>
<evidence type="ECO:0000256" key="2">
    <source>
        <dbReference type="ARBA" id="ARBA00022884"/>
    </source>
</evidence>
<reference evidence="6" key="1">
    <citation type="submission" date="2016-11" db="UniProtKB">
        <authorList>
            <consortium name="WormBaseParasite"/>
        </authorList>
    </citation>
    <scope>IDENTIFICATION</scope>
</reference>
<proteinExistence type="predicted"/>
<dbReference type="FunFam" id="3.30.70.330:FF:000198">
    <property type="entry name" value="CUGBP Elav-like family member 6 isoform X3"/>
    <property type="match status" value="1"/>
</dbReference>
<feature type="domain" description="RRM" evidence="4">
    <location>
        <begin position="224"/>
        <end position="302"/>
    </location>
</feature>
<keyword evidence="5" id="KW-1185">Reference proteome</keyword>
<dbReference type="WBParaSite" id="maker-uti_cns_0001762-snap-gene-0.2-mRNA-1">
    <property type="protein sequence ID" value="maker-uti_cns_0001762-snap-gene-0.2-mRNA-1"/>
    <property type="gene ID" value="maker-uti_cns_0001762-snap-gene-0.2"/>
</dbReference>
<feature type="domain" description="RRM" evidence="4">
    <location>
        <begin position="1"/>
        <end position="75"/>
    </location>
</feature>
<dbReference type="GO" id="GO:0003729">
    <property type="term" value="F:mRNA binding"/>
    <property type="evidence" value="ECO:0007669"/>
    <property type="project" value="UniProtKB-ARBA"/>
</dbReference>
<dbReference type="Proteomes" id="UP000095280">
    <property type="component" value="Unplaced"/>
</dbReference>
<dbReference type="GO" id="GO:0009967">
    <property type="term" value="P:positive regulation of signal transduction"/>
    <property type="evidence" value="ECO:0007669"/>
    <property type="project" value="UniProtKB-ARBA"/>
</dbReference>
<dbReference type="PROSITE" id="PS50102">
    <property type="entry name" value="RRM"/>
    <property type="match status" value="2"/>
</dbReference>
<dbReference type="SMART" id="SM00360">
    <property type="entry name" value="RRM"/>
    <property type="match status" value="2"/>
</dbReference>
<dbReference type="InterPro" id="IPR000504">
    <property type="entry name" value="RRM_dom"/>
</dbReference>
<dbReference type="InterPro" id="IPR012677">
    <property type="entry name" value="Nucleotide-bd_a/b_plait_sf"/>
</dbReference>
<evidence type="ECO:0000256" key="1">
    <source>
        <dbReference type="ARBA" id="ARBA00022737"/>
    </source>
</evidence>
<sequence>MLSKQQSESDVRKLFEPFGCIEEITVLRDQHGNSKGCAFIKFSAHIQAQNAINTLHGSQTMPGATSSIVVKFADNERERQIRKLQQTVGPLSAYSPGFGIGQHMAAAGGQSHLLQAPMSVPPPPPPPHHLQLPTALVAAGNPGSPPDQSQIFTSNGGASNAFFNSSEPKHAMYSATMHPFASMAAYPSAYPAISAAAIAQRAITMPVQHKDGSSDFILTGPDAANLFIYHLPAEFGDCELAQMFAPFGTVISAKVYIDRATSQSKCFGFVSFDNATSAALAIQAMNGFQVGCKRLKVQLKRPKAEARSY</sequence>
<organism evidence="5 6">
    <name type="scientific">Macrostomum lignano</name>
    <dbReference type="NCBI Taxonomy" id="282301"/>
    <lineage>
        <taxon>Eukaryota</taxon>
        <taxon>Metazoa</taxon>
        <taxon>Spiralia</taxon>
        <taxon>Lophotrochozoa</taxon>
        <taxon>Platyhelminthes</taxon>
        <taxon>Rhabditophora</taxon>
        <taxon>Macrostomorpha</taxon>
        <taxon>Macrostomida</taxon>
        <taxon>Macrostomidae</taxon>
        <taxon>Macrostomum</taxon>
    </lineage>
</organism>
<dbReference type="GO" id="GO:0010629">
    <property type="term" value="P:negative regulation of gene expression"/>
    <property type="evidence" value="ECO:0007669"/>
    <property type="project" value="UniProtKB-ARBA"/>
</dbReference>
<dbReference type="Pfam" id="PF00076">
    <property type="entry name" value="RRM_1"/>
    <property type="match status" value="2"/>
</dbReference>
<dbReference type="SUPFAM" id="SSF54928">
    <property type="entry name" value="RNA-binding domain, RBD"/>
    <property type="match status" value="1"/>
</dbReference>
<dbReference type="GO" id="GO:0005737">
    <property type="term" value="C:cytoplasm"/>
    <property type="evidence" value="ECO:0007669"/>
    <property type="project" value="UniProtKB-ARBA"/>
</dbReference>
<dbReference type="FunFam" id="3.30.70.330:FF:000383">
    <property type="entry name" value="Sex lethal, isoform D"/>
    <property type="match status" value="1"/>
</dbReference>
<accession>A0A1I8GEM0</accession>
<dbReference type="PANTHER" id="PTHR24012">
    <property type="entry name" value="RNA BINDING PROTEIN"/>
    <property type="match status" value="1"/>
</dbReference>